<evidence type="ECO:0000256" key="4">
    <source>
        <dbReference type="ARBA" id="ARBA00022759"/>
    </source>
</evidence>
<comment type="function">
    <text evidence="7">Single strand-specific metallo-endoribonuclease involved in late-stage 70S ribosome quality control and in maturation of the 3' terminus of the 16S rRNA.</text>
</comment>
<sequence length="149" mass="17350">MIEVNNLTTNLVDEEFLKKVAEKVLEGESASWRNKKTELSIAVVGQGRIRELNKKYRKKNRATDVLAFLYDDSGLASLDARRSGEIVICLREVKKNAKRFSLIFEKELARVLIHGILHLLGYNHEKSEKEAEKMRKKEEYYLKLLFTNH</sequence>
<evidence type="ECO:0000313" key="9">
    <source>
        <dbReference type="Proteomes" id="UP000228681"/>
    </source>
</evidence>
<comment type="subcellular location">
    <subcellularLocation>
        <location evidence="7">Cytoplasm</location>
    </subcellularLocation>
</comment>
<organism evidence="8 9">
    <name type="scientific">Candidatus Nealsonbacteria bacterium CG23_combo_of_CG06-09_8_20_14_all_36_12</name>
    <dbReference type="NCBI Taxonomy" id="1974718"/>
    <lineage>
        <taxon>Bacteria</taxon>
        <taxon>Candidatus Nealsoniibacteriota</taxon>
    </lineage>
</organism>
<dbReference type="InterPro" id="IPR020549">
    <property type="entry name" value="YbeY_CS"/>
</dbReference>
<evidence type="ECO:0000256" key="5">
    <source>
        <dbReference type="ARBA" id="ARBA00022801"/>
    </source>
</evidence>
<comment type="similarity">
    <text evidence="1 7">Belongs to the endoribonuclease YbeY family.</text>
</comment>
<dbReference type="Proteomes" id="UP000228681">
    <property type="component" value="Unassembled WGS sequence"/>
</dbReference>
<dbReference type="InterPro" id="IPR002036">
    <property type="entry name" value="YbeY"/>
</dbReference>
<evidence type="ECO:0000256" key="1">
    <source>
        <dbReference type="ARBA" id="ARBA00010875"/>
    </source>
</evidence>
<dbReference type="Pfam" id="PF02130">
    <property type="entry name" value="YbeY"/>
    <property type="match status" value="1"/>
</dbReference>
<evidence type="ECO:0000256" key="7">
    <source>
        <dbReference type="HAMAP-Rule" id="MF_00009"/>
    </source>
</evidence>
<dbReference type="PANTHER" id="PTHR46986:SF1">
    <property type="entry name" value="ENDORIBONUCLEASE YBEY, CHLOROPLASTIC"/>
    <property type="match status" value="1"/>
</dbReference>
<dbReference type="Gene3D" id="3.40.390.30">
    <property type="entry name" value="Metalloproteases ('zincins'), catalytic domain"/>
    <property type="match status" value="1"/>
</dbReference>
<evidence type="ECO:0000313" key="8">
    <source>
        <dbReference type="EMBL" id="PIP25119.1"/>
    </source>
</evidence>
<evidence type="ECO:0000256" key="2">
    <source>
        <dbReference type="ARBA" id="ARBA00022722"/>
    </source>
</evidence>
<dbReference type="GO" id="GO:0004521">
    <property type="term" value="F:RNA endonuclease activity"/>
    <property type="evidence" value="ECO:0007669"/>
    <property type="project" value="UniProtKB-UniRule"/>
</dbReference>
<keyword evidence="7" id="KW-0698">rRNA processing</keyword>
<dbReference type="EMBL" id="PCRS01000007">
    <property type="protein sequence ID" value="PIP25119.1"/>
    <property type="molecule type" value="Genomic_DNA"/>
</dbReference>
<keyword evidence="3 7" id="KW-0479">Metal-binding</keyword>
<dbReference type="AlphaFoldDB" id="A0A2G9Z0X7"/>
<dbReference type="GO" id="GO:0006364">
    <property type="term" value="P:rRNA processing"/>
    <property type="evidence" value="ECO:0007669"/>
    <property type="project" value="UniProtKB-UniRule"/>
</dbReference>
<protein>
    <recommendedName>
        <fullName evidence="7">Endoribonuclease YbeY</fullName>
        <ecNumber evidence="7">3.1.-.-</ecNumber>
    </recommendedName>
</protein>
<evidence type="ECO:0000256" key="3">
    <source>
        <dbReference type="ARBA" id="ARBA00022723"/>
    </source>
</evidence>
<feature type="binding site" evidence="7">
    <location>
        <position position="114"/>
    </location>
    <ligand>
        <name>Zn(2+)</name>
        <dbReference type="ChEBI" id="CHEBI:29105"/>
        <note>catalytic</note>
    </ligand>
</feature>
<feature type="binding site" evidence="7">
    <location>
        <position position="118"/>
    </location>
    <ligand>
        <name>Zn(2+)</name>
        <dbReference type="ChEBI" id="CHEBI:29105"/>
        <note>catalytic</note>
    </ligand>
</feature>
<keyword evidence="7" id="KW-0690">Ribosome biogenesis</keyword>
<dbReference type="GO" id="GO:0005737">
    <property type="term" value="C:cytoplasm"/>
    <property type="evidence" value="ECO:0007669"/>
    <property type="project" value="UniProtKB-SubCell"/>
</dbReference>
<accession>A0A2G9Z0X7</accession>
<reference evidence="8 9" key="1">
    <citation type="submission" date="2017-09" db="EMBL/GenBank/DDBJ databases">
        <title>Depth-based differentiation of microbial function through sediment-hosted aquifers and enrichment of novel symbionts in the deep terrestrial subsurface.</title>
        <authorList>
            <person name="Probst A.J."/>
            <person name="Ladd B."/>
            <person name="Jarett J.K."/>
            <person name="Geller-Mcgrath D.E."/>
            <person name="Sieber C.M."/>
            <person name="Emerson J.B."/>
            <person name="Anantharaman K."/>
            <person name="Thomas B.C."/>
            <person name="Malmstrom R."/>
            <person name="Stieglmeier M."/>
            <person name="Klingl A."/>
            <person name="Woyke T."/>
            <person name="Ryan C.M."/>
            <person name="Banfield J.F."/>
        </authorList>
    </citation>
    <scope>NUCLEOTIDE SEQUENCE [LARGE SCALE GENOMIC DNA]</scope>
    <source>
        <strain evidence="8">CG23_combo_of_CG06-09_8_20_14_all_36_12</strain>
    </source>
</reference>
<dbReference type="PROSITE" id="PS01306">
    <property type="entry name" value="UPF0054"/>
    <property type="match status" value="1"/>
</dbReference>
<keyword evidence="7" id="KW-0963">Cytoplasm</keyword>
<dbReference type="GO" id="GO:0008270">
    <property type="term" value="F:zinc ion binding"/>
    <property type="evidence" value="ECO:0007669"/>
    <property type="project" value="UniProtKB-UniRule"/>
</dbReference>
<comment type="cofactor">
    <cofactor evidence="7">
        <name>Zn(2+)</name>
        <dbReference type="ChEBI" id="CHEBI:29105"/>
    </cofactor>
    <text evidence="7">Binds 1 zinc ion.</text>
</comment>
<dbReference type="InterPro" id="IPR023091">
    <property type="entry name" value="MetalPrtase_cat_dom_sf_prd"/>
</dbReference>
<dbReference type="EC" id="3.1.-.-" evidence="7"/>
<keyword evidence="6 7" id="KW-0862">Zinc</keyword>
<keyword evidence="5 7" id="KW-0378">Hydrolase</keyword>
<dbReference type="GO" id="GO:0004222">
    <property type="term" value="F:metalloendopeptidase activity"/>
    <property type="evidence" value="ECO:0007669"/>
    <property type="project" value="InterPro"/>
</dbReference>
<name>A0A2G9Z0X7_9BACT</name>
<keyword evidence="4 7" id="KW-0255">Endonuclease</keyword>
<dbReference type="PANTHER" id="PTHR46986">
    <property type="entry name" value="ENDORIBONUCLEASE YBEY, CHLOROPLASTIC"/>
    <property type="match status" value="1"/>
</dbReference>
<comment type="caution">
    <text evidence="8">The sequence shown here is derived from an EMBL/GenBank/DDBJ whole genome shotgun (WGS) entry which is preliminary data.</text>
</comment>
<dbReference type="HAMAP" id="MF_00009">
    <property type="entry name" value="Endoribonucl_YbeY"/>
    <property type="match status" value="1"/>
</dbReference>
<dbReference type="SUPFAM" id="SSF55486">
    <property type="entry name" value="Metalloproteases ('zincins'), catalytic domain"/>
    <property type="match status" value="1"/>
</dbReference>
<evidence type="ECO:0000256" key="6">
    <source>
        <dbReference type="ARBA" id="ARBA00022833"/>
    </source>
</evidence>
<gene>
    <name evidence="7 8" type="primary">ybeY</name>
    <name evidence="8" type="ORF">COX34_00470</name>
</gene>
<feature type="binding site" evidence="7">
    <location>
        <position position="124"/>
    </location>
    <ligand>
        <name>Zn(2+)</name>
        <dbReference type="ChEBI" id="CHEBI:29105"/>
        <note>catalytic</note>
    </ligand>
</feature>
<proteinExistence type="inferred from homology"/>
<keyword evidence="2 7" id="KW-0540">Nuclease</keyword>
<dbReference type="NCBIfam" id="TIGR00043">
    <property type="entry name" value="rRNA maturation RNase YbeY"/>
    <property type="match status" value="1"/>
</dbReference>